<feature type="transmembrane region" description="Helical" evidence="1">
    <location>
        <begin position="23"/>
        <end position="44"/>
    </location>
</feature>
<keyword evidence="1" id="KW-1133">Transmembrane helix</keyword>
<evidence type="ECO:0000256" key="1">
    <source>
        <dbReference type="SAM" id="Phobius"/>
    </source>
</evidence>
<proteinExistence type="predicted"/>
<sequence>MRPQSPRPAGSLRTPSLGDKSSIFIFLFSIVLSLAISFFFSAAWGGRRDSDSGFDSQQKVVAPAPRALAQAWPRQIGRPALPSVGPRMRTHTKTVSDWSEPLRDAAPAWAAVTDPATRRPTDTSQTARLAPCYRPHRQLVGPADDAWVDGRMQWPVSQHRSVIEPPVRIVEGRRSISRSRPSFVVLFCLPGGFLLPARARTQRLLPCLPRRSGRAGALPFSVFPNGRRDGRGLRVPGVHFLQSERETRHPSPPAPFVARRRGIFGEEDCRGHCYSSIPNTRRGTCSPRRILKGSWGGRAACEK</sequence>
<dbReference type="Proteomes" id="UP001172155">
    <property type="component" value="Unassembled WGS sequence"/>
</dbReference>
<name>A0AA40K5P7_9PEZI</name>
<keyword evidence="1" id="KW-0812">Transmembrane</keyword>
<evidence type="ECO:0000313" key="2">
    <source>
        <dbReference type="EMBL" id="KAK0746865.1"/>
    </source>
</evidence>
<keyword evidence="1" id="KW-0472">Membrane</keyword>
<gene>
    <name evidence="2" type="ORF">B0T18DRAFT_412658</name>
</gene>
<organism evidence="2 3">
    <name type="scientific">Schizothecium vesticola</name>
    <dbReference type="NCBI Taxonomy" id="314040"/>
    <lineage>
        <taxon>Eukaryota</taxon>
        <taxon>Fungi</taxon>
        <taxon>Dikarya</taxon>
        <taxon>Ascomycota</taxon>
        <taxon>Pezizomycotina</taxon>
        <taxon>Sordariomycetes</taxon>
        <taxon>Sordariomycetidae</taxon>
        <taxon>Sordariales</taxon>
        <taxon>Schizotheciaceae</taxon>
        <taxon>Schizothecium</taxon>
    </lineage>
</organism>
<keyword evidence="3" id="KW-1185">Reference proteome</keyword>
<evidence type="ECO:0000313" key="3">
    <source>
        <dbReference type="Proteomes" id="UP001172155"/>
    </source>
</evidence>
<comment type="caution">
    <text evidence="2">The sequence shown here is derived from an EMBL/GenBank/DDBJ whole genome shotgun (WGS) entry which is preliminary data.</text>
</comment>
<dbReference type="EMBL" id="JAUKUD010000004">
    <property type="protein sequence ID" value="KAK0746865.1"/>
    <property type="molecule type" value="Genomic_DNA"/>
</dbReference>
<dbReference type="AlphaFoldDB" id="A0AA40K5P7"/>
<reference evidence="2" key="1">
    <citation type="submission" date="2023-06" db="EMBL/GenBank/DDBJ databases">
        <title>Genome-scale phylogeny and comparative genomics of the fungal order Sordariales.</title>
        <authorList>
            <consortium name="Lawrence Berkeley National Laboratory"/>
            <person name="Hensen N."/>
            <person name="Bonometti L."/>
            <person name="Westerberg I."/>
            <person name="Brannstrom I.O."/>
            <person name="Guillou S."/>
            <person name="Cros-Aarteil S."/>
            <person name="Calhoun S."/>
            <person name="Haridas S."/>
            <person name="Kuo A."/>
            <person name="Mondo S."/>
            <person name="Pangilinan J."/>
            <person name="Riley R."/>
            <person name="LaButti K."/>
            <person name="Andreopoulos B."/>
            <person name="Lipzen A."/>
            <person name="Chen C."/>
            <person name="Yanf M."/>
            <person name="Daum C."/>
            <person name="Ng V."/>
            <person name="Clum A."/>
            <person name="Steindorff A."/>
            <person name="Ohm R."/>
            <person name="Martin F."/>
            <person name="Silar P."/>
            <person name="Natvig D."/>
            <person name="Lalanne C."/>
            <person name="Gautier V."/>
            <person name="Ament-velasquez S.L."/>
            <person name="Kruys A."/>
            <person name="Hutchinson M.I."/>
            <person name="Powell A.J."/>
            <person name="Barry K."/>
            <person name="Miller A.N."/>
            <person name="Grigoriev I.V."/>
            <person name="Debuchy R."/>
            <person name="Gladieux P."/>
            <person name="Thoren M.H."/>
            <person name="Johannesson H."/>
        </authorList>
    </citation>
    <scope>NUCLEOTIDE SEQUENCE</scope>
    <source>
        <strain evidence="2">SMH3187-1</strain>
    </source>
</reference>
<protein>
    <submittedName>
        <fullName evidence="2">Uncharacterized protein</fullName>
    </submittedName>
</protein>
<accession>A0AA40K5P7</accession>